<feature type="region of interest" description="Disordered" evidence="1">
    <location>
        <begin position="85"/>
        <end position="122"/>
    </location>
</feature>
<organism evidence="2">
    <name type="scientific">Marseillevirus LCMAC101</name>
    <dbReference type="NCBI Taxonomy" id="2506602"/>
    <lineage>
        <taxon>Viruses</taxon>
        <taxon>Varidnaviria</taxon>
        <taxon>Bamfordvirae</taxon>
        <taxon>Nucleocytoviricota</taxon>
        <taxon>Megaviricetes</taxon>
        <taxon>Pimascovirales</taxon>
        <taxon>Pimascovirales incertae sedis</taxon>
        <taxon>Marseilleviridae</taxon>
    </lineage>
</organism>
<gene>
    <name evidence="2" type="ORF">LCMAC101_00230</name>
</gene>
<evidence type="ECO:0000313" key="2">
    <source>
        <dbReference type="EMBL" id="QBK85436.1"/>
    </source>
</evidence>
<sequence>MSAIQKFQNSKETLSYLHDQLTNERPWDFIQEKMLDFMIEQNGNLYIPFNIADKLFELNMKVACGAQSEKLLTSIIEEVHLLLKESSDEESTNESESSEESEKKGSDEEDESEKKGSDKVAQDIPDVNHIVINPSVDIDGIIRTRDINRRLHSFGDNPAAIHPNGMVEWYQHGVRHRNNQPAIVNGWTTGYNQCSENTEEVHFQRNAFEFWNEGVLHNPQGAARHCDHLDEWRDSEGQLHREDDRPAKIVRKGQEKSSYLVKYWYRHGKNYREDNQPTMVNSNGQMEWYDLEGKLHRDKGPARIFPDDCFEWYQHGNIHRDECDYPASICVNGGRRWYRNGKLHREPCPITGEDNPADITFNGYIQRFWKDREEYYPKFTRARAPETGYMGTVGAGDTAVKVYYFRVGVYGPVEMYKKILEHMCHPPGSITSFHDLDKDENIWNFTFIHREKKETHSFLDDMAIILYDESGTVDRTSDIIYSVKGINIIHCFGHECQNFLLKSKRDEIDTIQYKHSFRSDQYNLILESLMRMGKKES</sequence>
<dbReference type="EMBL" id="MK500327">
    <property type="protein sequence ID" value="QBK85436.1"/>
    <property type="molecule type" value="Genomic_DNA"/>
</dbReference>
<proteinExistence type="predicted"/>
<name>A0A481YSI5_9VIRU</name>
<evidence type="ECO:0000256" key="1">
    <source>
        <dbReference type="SAM" id="MobiDB-lite"/>
    </source>
</evidence>
<accession>A0A481YSI5</accession>
<feature type="compositionally biased region" description="Acidic residues" evidence="1">
    <location>
        <begin position="87"/>
        <end position="99"/>
    </location>
</feature>
<reference evidence="2" key="1">
    <citation type="journal article" date="2019" name="MBio">
        <title>Virus Genomes from Deep Sea Sediments Expand the Ocean Megavirome and Support Independent Origins of Viral Gigantism.</title>
        <authorList>
            <person name="Backstrom D."/>
            <person name="Yutin N."/>
            <person name="Jorgensen S.L."/>
            <person name="Dharamshi J."/>
            <person name="Homa F."/>
            <person name="Zaremba-Niedwiedzka K."/>
            <person name="Spang A."/>
            <person name="Wolf Y.I."/>
            <person name="Koonin E.V."/>
            <person name="Ettema T.J."/>
        </authorList>
    </citation>
    <scope>NUCLEOTIDE SEQUENCE</scope>
</reference>
<feature type="compositionally biased region" description="Basic and acidic residues" evidence="1">
    <location>
        <begin position="100"/>
        <end position="121"/>
    </location>
</feature>
<protein>
    <submittedName>
        <fullName evidence="2">Uncharacterized protein</fullName>
    </submittedName>
</protein>